<proteinExistence type="predicted"/>
<evidence type="ECO:0000313" key="2">
    <source>
        <dbReference type="Proteomes" id="UP001356095"/>
    </source>
</evidence>
<dbReference type="InterPro" id="IPR029068">
    <property type="entry name" value="Glyas_Bleomycin-R_OHBP_Dase"/>
</dbReference>
<comment type="caution">
    <text evidence="1">The sequence shown here is derived from an EMBL/GenBank/DDBJ whole genome shotgun (WGS) entry which is preliminary data.</text>
</comment>
<dbReference type="Proteomes" id="UP001356095">
    <property type="component" value="Unassembled WGS sequence"/>
</dbReference>
<dbReference type="Gene3D" id="3.10.180.10">
    <property type="entry name" value="2,3-Dihydroxybiphenyl 1,2-Dioxygenase, domain 1"/>
    <property type="match status" value="1"/>
</dbReference>
<dbReference type="SUPFAM" id="SSF54593">
    <property type="entry name" value="Glyoxalase/Bleomycin resistance protein/Dihydroxybiphenyl dioxygenase"/>
    <property type="match status" value="1"/>
</dbReference>
<dbReference type="RefSeq" id="WP_330093605.1">
    <property type="nucleotide sequence ID" value="NZ_JAUZMY010000023.1"/>
</dbReference>
<organism evidence="1 2">
    <name type="scientific">Nocardiopsis codii</name>
    <dbReference type="NCBI Taxonomy" id="3065942"/>
    <lineage>
        <taxon>Bacteria</taxon>
        <taxon>Bacillati</taxon>
        <taxon>Actinomycetota</taxon>
        <taxon>Actinomycetes</taxon>
        <taxon>Streptosporangiales</taxon>
        <taxon>Nocardiopsidaceae</taxon>
        <taxon>Nocardiopsis</taxon>
    </lineage>
</organism>
<gene>
    <name evidence="1" type="ORF">Q8791_21740</name>
</gene>
<dbReference type="EMBL" id="JAUZMY010000023">
    <property type="protein sequence ID" value="MEE2039841.1"/>
    <property type="molecule type" value="Genomic_DNA"/>
</dbReference>
<protein>
    <submittedName>
        <fullName evidence="1">VOC family protein</fullName>
    </submittedName>
</protein>
<sequence>MSENTASVIDRTIYPMPMFVTFQVSDIAAAEAFYNSVGFISLAVLGAPDRPPSVIHLRRMKYQDILLTPGKPERGSATASFSAGGQDLTALAEALRADLPRGAAVDGPSDTPWFTSDLTVDDPDGNRVILTAYREEEADDAKQWIRDTVTRGDFIAEG</sequence>
<accession>A0ABU7KC93</accession>
<evidence type="ECO:0000313" key="1">
    <source>
        <dbReference type="EMBL" id="MEE2039841.1"/>
    </source>
</evidence>
<reference evidence="1 2" key="1">
    <citation type="submission" date="2023-08" db="EMBL/GenBank/DDBJ databases">
        <authorList>
            <person name="Girao M."/>
            <person name="Carvalho M.F."/>
        </authorList>
    </citation>
    <scope>NUCLEOTIDE SEQUENCE [LARGE SCALE GENOMIC DNA]</scope>
    <source>
        <strain evidence="1 2">CT-R113</strain>
    </source>
</reference>
<keyword evidence="2" id="KW-1185">Reference proteome</keyword>
<name>A0ABU7KC93_9ACTN</name>